<dbReference type="PANTHER" id="PTHR30469:SF15">
    <property type="entry name" value="HLYD FAMILY OF SECRETION PROTEINS"/>
    <property type="match status" value="1"/>
</dbReference>
<dbReference type="SUPFAM" id="SSF111369">
    <property type="entry name" value="HlyD-like secretion proteins"/>
    <property type="match status" value="1"/>
</dbReference>
<feature type="region of interest" description="Disordered" evidence="3">
    <location>
        <begin position="399"/>
        <end position="418"/>
    </location>
</feature>
<dbReference type="Proteomes" id="UP000287023">
    <property type="component" value="Unassembled WGS sequence"/>
</dbReference>
<keyword evidence="2" id="KW-0175">Coiled coil</keyword>
<evidence type="ECO:0000313" key="7">
    <source>
        <dbReference type="Proteomes" id="UP000287023"/>
    </source>
</evidence>
<keyword evidence="4" id="KW-0472">Membrane</keyword>
<gene>
    <name evidence="6" type="ORF">ELY38_05000</name>
</gene>
<dbReference type="EMBL" id="RZHF01000005">
    <property type="protein sequence ID" value="RUR33786.1"/>
    <property type="molecule type" value="Genomic_DNA"/>
</dbReference>
<sequence length="418" mass="45866">MIRFFYRNFRSYYGYPVLIKPHHSFSSTQQGRVRLGALMALLVFAVGLACAWWIISQPPRIERRPPPAPTPPVVNVMTVVQSPQAPLLSGFGRVEAEQTAMLASRVAGQLERFGDGVLPGRVVEEGAPVAYIDQADLRLALEDAEAQLSNAQAQLALENAEQQRARSEYESFGRQLSAERRSLVLREPQLRQAQAQLTQARVIRDQAALNLERATLTAPWKAMVQERLVGAGSLLSQGTEVLNLVGVEQFWVRASLPGDALEWLAPGSQVMLTSRGWPEGATRDGTLVSILPNLEESGLQAQLLIAVNDPLSLETDGPALRLGDVMRVAFQTQAQEDLIALPSSALRPGERVWWVDDENRLRSTTVSLAYRGEDEALVRSGLQAGQRVVISGLAQPREGQQVRVRSRGDTPASDGERS</sequence>
<keyword evidence="4" id="KW-1133">Transmembrane helix</keyword>
<reference evidence="6 7" key="1">
    <citation type="submission" date="2018-12" db="EMBL/GenBank/DDBJ databases">
        <title>three novel Halomonas strain isolated from plants.</title>
        <authorList>
            <person name="Sun C."/>
        </authorList>
    </citation>
    <scope>NUCLEOTIDE SEQUENCE [LARGE SCALE GENOMIC DNA]</scope>
    <source>
        <strain evidence="6 7">JCM 18142</strain>
    </source>
</reference>
<dbReference type="Pfam" id="PF25967">
    <property type="entry name" value="RND-MFP_C"/>
    <property type="match status" value="1"/>
</dbReference>
<dbReference type="Gene3D" id="2.40.420.20">
    <property type="match status" value="1"/>
</dbReference>
<dbReference type="GO" id="GO:1990281">
    <property type="term" value="C:efflux pump complex"/>
    <property type="evidence" value="ECO:0007669"/>
    <property type="project" value="TreeGrafter"/>
</dbReference>
<evidence type="ECO:0000313" key="6">
    <source>
        <dbReference type="EMBL" id="RUR33786.1"/>
    </source>
</evidence>
<dbReference type="PANTHER" id="PTHR30469">
    <property type="entry name" value="MULTIDRUG RESISTANCE PROTEIN MDTA"/>
    <property type="match status" value="1"/>
</dbReference>
<evidence type="ECO:0000256" key="1">
    <source>
        <dbReference type="ARBA" id="ARBA00009477"/>
    </source>
</evidence>
<dbReference type="OrthoDB" id="9781888at2"/>
<name>A0A3S0WBI2_9GAMM</name>
<feature type="coiled-coil region" evidence="2">
    <location>
        <begin position="134"/>
        <end position="170"/>
    </location>
</feature>
<feature type="transmembrane region" description="Helical" evidence="4">
    <location>
        <begin position="35"/>
        <end position="55"/>
    </location>
</feature>
<proteinExistence type="inferred from homology"/>
<dbReference type="Gene3D" id="1.10.287.470">
    <property type="entry name" value="Helix hairpin bin"/>
    <property type="match status" value="1"/>
</dbReference>
<comment type="caution">
    <text evidence="6">The sequence shown here is derived from an EMBL/GenBank/DDBJ whole genome shotgun (WGS) entry which is preliminary data.</text>
</comment>
<dbReference type="Gene3D" id="2.40.30.170">
    <property type="match status" value="1"/>
</dbReference>
<dbReference type="Gene3D" id="2.40.50.100">
    <property type="match status" value="1"/>
</dbReference>
<dbReference type="InterPro" id="IPR058627">
    <property type="entry name" value="MdtA-like_C"/>
</dbReference>
<organism evidence="6 7">
    <name type="scientific">Vreelandella nanhaiensis</name>
    <dbReference type="NCBI Taxonomy" id="1258546"/>
    <lineage>
        <taxon>Bacteria</taxon>
        <taxon>Pseudomonadati</taxon>
        <taxon>Pseudomonadota</taxon>
        <taxon>Gammaproteobacteria</taxon>
        <taxon>Oceanospirillales</taxon>
        <taxon>Halomonadaceae</taxon>
        <taxon>Vreelandella</taxon>
    </lineage>
</organism>
<protein>
    <submittedName>
        <fullName evidence="6">Efflux RND transporter periplasmic adaptor subunit</fullName>
    </submittedName>
</protein>
<dbReference type="NCBIfam" id="TIGR01730">
    <property type="entry name" value="RND_mfp"/>
    <property type="match status" value="1"/>
</dbReference>
<feature type="domain" description="Multidrug resistance protein MdtA-like C-terminal permuted SH3" evidence="5">
    <location>
        <begin position="351"/>
        <end position="393"/>
    </location>
</feature>
<dbReference type="AlphaFoldDB" id="A0A3S0WBI2"/>
<evidence type="ECO:0000259" key="5">
    <source>
        <dbReference type="Pfam" id="PF25967"/>
    </source>
</evidence>
<dbReference type="GO" id="GO:0015562">
    <property type="term" value="F:efflux transmembrane transporter activity"/>
    <property type="evidence" value="ECO:0007669"/>
    <property type="project" value="TreeGrafter"/>
</dbReference>
<accession>A0A3S0WBI2</accession>
<keyword evidence="7" id="KW-1185">Reference proteome</keyword>
<comment type="similarity">
    <text evidence="1">Belongs to the membrane fusion protein (MFP) (TC 8.A.1) family.</text>
</comment>
<keyword evidence="4" id="KW-0812">Transmembrane</keyword>
<dbReference type="InterPro" id="IPR006143">
    <property type="entry name" value="RND_pump_MFP"/>
</dbReference>
<evidence type="ECO:0000256" key="3">
    <source>
        <dbReference type="SAM" id="MobiDB-lite"/>
    </source>
</evidence>
<evidence type="ECO:0000256" key="4">
    <source>
        <dbReference type="SAM" id="Phobius"/>
    </source>
</evidence>
<evidence type="ECO:0000256" key="2">
    <source>
        <dbReference type="SAM" id="Coils"/>
    </source>
</evidence>